<protein>
    <recommendedName>
        <fullName evidence="8">Myb-like, SWIRM and MPN domain-containing protein 1</fullName>
    </recommendedName>
</protein>
<dbReference type="InterPro" id="IPR017930">
    <property type="entry name" value="Myb_dom"/>
</dbReference>
<evidence type="ECO:0000256" key="1">
    <source>
        <dbReference type="SAM" id="MobiDB-lite"/>
    </source>
</evidence>
<feature type="compositionally biased region" description="Polar residues" evidence="1">
    <location>
        <begin position="718"/>
        <end position="727"/>
    </location>
</feature>
<dbReference type="InterPro" id="IPR001005">
    <property type="entry name" value="SANT/Myb"/>
</dbReference>
<dbReference type="SUPFAM" id="SSF46689">
    <property type="entry name" value="Homeodomain-like"/>
    <property type="match status" value="1"/>
</dbReference>
<feature type="compositionally biased region" description="Acidic residues" evidence="1">
    <location>
        <begin position="62"/>
        <end position="74"/>
    </location>
</feature>
<dbReference type="PANTHER" id="PTHR10410">
    <property type="entry name" value="EUKARYOTIC TRANSLATION INITIATION FACTOR 3 -RELATED"/>
    <property type="match status" value="1"/>
</dbReference>
<dbReference type="InterPro" id="IPR017884">
    <property type="entry name" value="SANT_dom"/>
</dbReference>
<sequence>MPPKKQQSNDKAALSTAQEEEMSSALIAKLLAQDAMHGGGSDYYAEYSNDNHQYDRYRDTADDNDNSYEDESDDYAPKGSRKPKKTKVKRAESQPLGRKRKKVPMDNIIDSNLSPNSTLDNSQSSELDSSATKTGKIKKPKKALPPGFNTGVYTEGEEKLFLEGLDTYGRSWGDLAKHMGTRDSNSVRSHAQKHFIKLYRDNLPLPDKVKESGDGFTLSGKPLDPDSAAAKSYLNRAALGTKVTKTANDTTKATKSTDRPPTDSSEPMELTNQEGCVECTESLQIPELATTGTNSGGESLAPLPISTSSCQISTPTEQTLSTPASKIEKSPPKSKLAKGSVQHIDQKNPPSEATYKGDGRTNYASSRLRRPRSTKSINYQHLTSSSDPLTMVKCEPFDGKPGSNSPGAQPFEMTVHSNVLLTMDFHSHLMSTEIIGFLAGEWDKTTKRISVKEAYPCRSLNTGQNEVNVEMDPTSAIETRQLIEEKNMVVVGWYHSHPTFVPDPSLVDIENQCNYQKLCRDECHTTDDTCAISSFHDSQTPTTATPSASSSLSTCSFSSQSLQEMNDDIQRSQDTANSDKKSAQGLSSPVIEPFVGAIVGPYDPLLPGSASVINWFHVGSDWNDRRTPKQLIYDLEEDLQLTMEDQHRLLRLTMEYQSSPEKVNFRECWRQDTDETKLEKLIKSLATRMPWIQKQLLKIQRQQQDVAVAALSKNVNDITMTGDQPLSNDKGDSMMEEQGSDNDNDSGHGGNVVDSFLEKVQATLKDW</sequence>
<dbReference type="SMART" id="SM00717">
    <property type="entry name" value="SANT"/>
    <property type="match status" value="1"/>
</dbReference>
<evidence type="ECO:0000259" key="4">
    <source>
        <dbReference type="PROSITE" id="PS51293"/>
    </source>
</evidence>
<feature type="region of interest" description="Disordered" evidence="1">
    <location>
        <begin position="718"/>
        <end position="753"/>
    </location>
</feature>
<feature type="domain" description="MPN" evidence="3">
    <location>
        <begin position="413"/>
        <end position="563"/>
    </location>
</feature>
<evidence type="ECO:0000259" key="5">
    <source>
        <dbReference type="PROSITE" id="PS51294"/>
    </source>
</evidence>
<name>A0A1X2I4S4_9FUNG</name>
<dbReference type="SMART" id="SM00232">
    <property type="entry name" value="JAB_MPN"/>
    <property type="match status" value="1"/>
</dbReference>
<dbReference type="OrthoDB" id="118550at2759"/>
<gene>
    <name evidence="6" type="ORF">BCR42DRAFT_423948</name>
</gene>
<evidence type="ECO:0000313" key="7">
    <source>
        <dbReference type="Proteomes" id="UP000193560"/>
    </source>
</evidence>
<feature type="region of interest" description="Disordered" evidence="1">
    <location>
        <begin position="38"/>
        <end position="150"/>
    </location>
</feature>
<dbReference type="Proteomes" id="UP000193560">
    <property type="component" value="Unassembled WGS sequence"/>
</dbReference>
<organism evidence="6 7">
    <name type="scientific">Absidia repens</name>
    <dbReference type="NCBI Taxonomy" id="90262"/>
    <lineage>
        <taxon>Eukaryota</taxon>
        <taxon>Fungi</taxon>
        <taxon>Fungi incertae sedis</taxon>
        <taxon>Mucoromycota</taxon>
        <taxon>Mucoromycotina</taxon>
        <taxon>Mucoromycetes</taxon>
        <taxon>Mucorales</taxon>
        <taxon>Cunninghamellaceae</taxon>
        <taxon>Absidia</taxon>
    </lineage>
</organism>
<feature type="domain" description="HTH myb-type" evidence="5">
    <location>
        <begin position="154"/>
        <end position="199"/>
    </location>
</feature>
<feature type="compositionally biased region" description="Basic residues" evidence="1">
    <location>
        <begin position="79"/>
        <end position="88"/>
    </location>
</feature>
<dbReference type="Gene3D" id="3.40.140.10">
    <property type="entry name" value="Cytidine Deaminase, domain 2"/>
    <property type="match status" value="1"/>
</dbReference>
<evidence type="ECO:0000259" key="2">
    <source>
        <dbReference type="PROSITE" id="PS50090"/>
    </source>
</evidence>
<evidence type="ECO:0000259" key="3">
    <source>
        <dbReference type="PROSITE" id="PS50249"/>
    </source>
</evidence>
<dbReference type="InterPro" id="IPR000555">
    <property type="entry name" value="JAMM/MPN+_dom"/>
</dbReference>
<dbReference type="PROSITE" id="PS50090">
    <property type="entry name" value="MYB_LIKE"/>
    <property type="match status" value="1"/>
</dbReference>
<feature type="compositionally biased region" description="Acidic residues" evidence="1">
    <location>
        <begin position="734"/>
        <end position="744"/>
    </location>
</feature>
<proteinExistence type="predicted"/>
<feature type="compositionally biased region" description="Polar residues" evidence="1">
    <location>
        <begin position="262"/>
        <end position="273"/>
    </location>
</feature>
<dbReference type="PROSITE" id="PS51294">
    <property type="entry name" value="HTH_MYB"/>
    <property type="match status" value="1"/>
</dbReference>
<feature type="compositionally biased region" description="Polar residues" evidence="1">
    <location>
        <begin position="1"/>
        <end position="10"/>
    </location>
</feature>
<evidence type="ECO:0000313" key="6">
    <source>
        <dbReference type="EMBL" id="ORZ09204.1"/>
    </source>
</evidence>
<dbReference type="InterPro" id="IPR009057">
    <property type="entry name" value="Homeodomain-like_sf"/>
</dbReference>
<dbReference type="PROSITE" id="PS50249">
    <property type="entry name" value="MPN"/>
    <property type="match status" value="1"/>
</dbReference>
<dbReference type="Pfam" id="PF00249">
    <property type="entry name" value="Myb_DNA-binding"/>
    <property type="match status" value="1"/>
</dbReference>
<feature type="compositionally biased region" description="Polar residues" evidence="1">
    <location>
        <begin position="305"/>
        <end position="324"/>
    </location>
</feature>
<dbReference type="AlphaFoldDB" id="A0A1X2I4S4"/>
<dbReference type="Gene3D" id="1.10.10.60">
    <property type="entry name" value="Homeodomain-like"/>
    <property type="match status" value="1"/>
</dbReference>
<dbReference type="Pfam" id="PF01398">
    <property type="entry name" value="JAB"/>
    <property type="match status" value="1"/>
</dbReference>
<feature type="region of interest" description="Disordered" evidence="1">
    <location>
        <begin position="244"/>
        <end position="273"/>
    </location>
</feature>
<dbReference type="STRING" id="90262.A0A1X2I4S4"/>
<keyword evidence="7" id="KW-1185">Reference proteome</keyword>
<dbReference type="InterPro" id="IPR037518">
    <property type="entry name" value="MPN"/>
</dbReference>
<feature type="domain" description="SANT" evidence="4">
    <location>
        <begin position="154"/>
        <end position="199"/>
    </location>
</feature>
<feature type="compositionally biased region" description="Basic and acidic residues" evidence="1">
    <location>
        <begin position="52"/>
        <end position="61"/>
    </location>
</feature>
<dbReference type="SUPFAM" id="SSF102712">
    <property type="entry name" value="JAB1/MPN domain"/>
    <property type="match status" value="1"/>
</dbReference>
<comment type="caution">
    <text evidence="6">The sequence shown here is derived from an EMBL/GenBank/DDBJ whole genome shotgun (WGS) entry which is preliminary data.</text>
</comment>
<dbReference type="PROSITE" id="PS51293">
    <property type="entry name" value="SANT"/>
    <property type="match status" value="1"/>
</dbReference>
<feature type="compositionally biased region" description="Low complexity" evidence="1">
    <location>
        <begin position="244"/>
        <end position="254"/>
    </location>
</feature>
<dbReference type="InterPro" id="IPR050242">
    <property type="entry name" value="JAMM_MPN+_peptidase_M67A"/>
</dbReference>
<evidence type="ECO:0008006" key="8">
    <source>
        <dbReference type="Google" id="ProtNLM"/>
    </source>
</evidence>
<dbReference type="EMBL" id="MCGE01000028">
    <property type="protein sequence ID" value="ORZ09204.1"/>
    <property type="molecule type" value="Genomic_DNA"/>
</dbReference>
<feature type="region of interest" description="Disordered" evidence="1">
    <location>
        <begin position="563"/>
        <end position="586"/>
    </location>
</feature>
<accession>A0A1X2I4S4</accession>
<dbReference type="CDD" id="cd00167">
    <property type="entry name" value="SANT"/>
    <property type="match status" value="1"/>
</dbReference>
<reference evidence="6 7" key="1">
    <citation type="submission" date="2016-07" db="EMBL/GenBank/DDBJ databases">
        <title>Pervasive Adenine N6-methylation of Active Genes in Fungi.</title>
        <authorList>
            <consortium name="DOE Joint Genome Institute"/>
            <person name="Mondo S.J."/>
            <person name="Dannebaum R.O."/>
            <person name="Kuo R.C."/>
            <person name="Labutti K."/>
            <person name="Haridas S."/>
            <person name="Kuo A."/>
            <person name="Salamov A."/>
            <person name="Ahrendt S.R."/>
            <person name="Lipzen A."/>
            <person name="Sullivan W."/>
            <person name="Andreopoulos W.B."/>
            <person name="Clum A."/>
            <person name="Lindquist E."/>
            <person name="Daum C."/>
            <person name="Ramamoorthy G.K."/>
            <person name="Gryganskyi A."/>
            <person name="Culley D."/>
            <person name="Magnuson J.K."/>
            <person name="James T.Y."/>
            <person name="O'Malley M.A."/>
            <person name="Stajich J.E."/>
            <person name="Spatafora J.W."/>
            <person name="Visel A."/>
            <person name="Grigoriev I.V."/>
        </authorList>
    </citation>
    <scope>NUCLEOTIDE SEQUENCE [LARGE SCALE GENOMIC DNA]</scope>
    <source>
        <strain evidence="6 7">NRRL 1336</strain>
    </source>
</reference>
<feature type="compositionally biased region" description="Polar residues" evidence="1">
    <location>
        <begin position="109"/>
        <end position="130"/>
    </location>
</feature>
<dbReference type="GO" id="GO:0008237">
    <property type="term" value="F:metallopeptidase activity"/>
    <property type="evidence" value="ECO:0007669"/>
    <property type="project" value="InterPro"/>
</dbReference>
<feature type="region of interest" description="Disordered" evidence="1">
    <location>
        <begin position="289"/>
        <end position="382"/>
    </location>
</feature>
<feature type="region of interest" description="Disordered" evidence="1">
    <location>
        <begin position="1"/>
        <end position="22"/>
    </location>
</feature>
<feature type="domain" description="Myb-like" evidence="2">
    <location>
        <begin position="145"/>
        <end position="195"/>
    </location>
</feature>